<keyword evidence="2" id="KW-1185">Reference proteome</keyword>
<protein>
    <submittedName>
        <fullName evidence="1">Mobilization protein</fullName>
    </submittedName>
</protein>
<organism evidence="1 2">
    <name type="scientific">Caballeronia glathei</name>
    <dbReference type="NCBI Taxonomy" id="60547"/>
    <lineage>
        <taxon>Bacteria</taxon>
        <taxon>Pseudomonadati</taxon>
        <taxon>Pseudomonadota</taxon>
        <taxon>Betaproteobacteria</taxon>
        <taxon>Burkholderiales</taxon>
        <taxon>Burkholderiaceae</taxon>
        <taxon>Caballeronia</taxon>
    </lineage>
</organism>
<proteinExistence type="predicted"/>
<dbReference type="AlphaFoldDB" id="A0A069PGM6"/>
<sequence length="110" mass="12301">MKSKFTSHSVDSNATTTKKFRVTPKDAAAIESRALKSGLTFSEYVRRCALGRRIEVDYNADIVLALTNIADNVDALRNEIRENPGSTLNDEVFRAFVNECIEMMQRADLG</sequence>
<evidence type="ECO:0000313" key="2">
    <source>
        <dbReference type="Proteomes" id="UP000027466"/>
    </source>
</evidence>
<evidence type="ECO:0000313" key="1">
    <source>
        <dbReference type="EMBL" id="KDR39853.1"/>
    </source>
</evidence>
<accession>A0A069PGM6</accession>
<dbReference type="EMBL" id="JFHC01000050">
    <property type="protein sequence ID" value="KDR39853.1"/>
    <property type="molecule type" value="Genomic_DNA"/>
</dbReference>
<reference evidence="1 2" key="1">
    <citation type="submission" date="2014-03" db="EMBL/GenBank/DDBJ databases">
        <title>Draft Genome Sequences of Four Burkholderia Strains.</title>
        <authorList>
            <person name="Liu X.Y."/>
            <person name="Li C.X."/>
            <person name="Xu J.H."/>
        </authorList>
    </citation>
    <scope>NUCLEOTIDE SEQUENCE [LARGE SCALE GENOMIC DNA]</scope>
    <source>
        <strain evidence="1 2">DSM 50014</strain>
    </source>
</reference>
<dbReference type="RefSeq" id="WP_075584227.1">
    <property type="nucleotide sequence ID" value="NZ_CADFFX010000013.1"/>
</dbReference>
<comment type="caution">
    <text evidence="1">The sequence shown here is derived from an EMBL/GenBank/DDBJ whole genome shotgun (WGS) entry which is preliminary data.</text>
</comment>
<gene>
    <name evidence="1" type="ORF">BG61_29555</name>
</gene>
<dbReference type="Pfam" id="PF21983">
    <property type="entry name" value="NikA-like"/>
    <property type="match status" value="1"/>
</dbReference>
<dbReference type="InterPro" id="IPR053842">
    <property type="entry name" value="NikA-like"/>
</dbReference>
<dbReference type="Proteomes" id="UP000027466">
    <property type="component" value="Unassembled WGS sequence"/>
</dbReference>
<name>A0A069PGM6_9BURK</name>